<dbReference type="GO" id="GO:0046872">
    <property type="term" value="F:metal ion binding"/>
    <property type="evidence" value="ECO:0007669"/>
    <property type="project" value="UniProtKB-KW"/>
</dbReference>
<name>E8RAC9_DESM0</name>
<dbReference type="Gene3D" id="3.90.180.10">
    <property type="entry name" value="Medium-chain alcohol dehydrogenases, catalytic domain"/>
    <property type="match status" value="1"/>
</dbReference>
<evidence type="ECO:0000313" key="7">
    <source>
        <dbReference type="EMBL" id="ADV65435.1"/>
    </source>
</evidence>
<evidence type="ECO:0000313" key="8">
    <source>
        <dbReference type="Proteomes" id="UP000001068"/>
    </source>
</evidence>
<dbReference type="OrthoDB" id="8709at2157"/>
<dbReference type="SMART" id="SM00829">
    <property type="entry name" value="PKS_ER"/>
    <property type="match status" value="1"/>
</dbReference>
<evidence type="ECO:0000256" key="3">
    <source>
        <dbReference type="ARBA" id="ARBA00022723"/>
    </source>
</evidence>
<dbReference type="SUPFAM" id="SSF50129">
    <property type="entry name" value="GroES-like"/>
    <property type="match status" value="1"/>
</dbReference>
<dbReference type="InterPro" id="IPR014187">
    <property type="entry name" value="ADH_Zn_typ-2"/>
</dbReference>
<dbReference type="AlphaFoldDB" id="E8RAC9"/>
<dbReference type="InterPro" id="IPR013154">
    <property type="entry name" value="ADH-like_N"/>
</dbReference>
<organism evidence="7 8">
    <name type="scientific">Desulfurococcus mucosus (strain ATCC 35584 / DSM 2162 / JCM 9187 / O7/1)</name>
    <dbReference type="NCBI Taxonomy" id="765177"/>
    <lineage>
        <taxon>Archaea</taxon>
        <taxon>Thermoproteota</taxon>
        <taxon>Thermoprotei</taxon>
        <taxon>Desulfurococcales</taxon>
        <taxon>Desulfurococcaceae</taxon>
        <taxon>Desulfurococcus</taxon>
    </lineage>
</organism>
<evidence type="ECO:0000256" key="5">
    <source>
        <dbReference type="ARBA" id="ARBA00023002"/>
    </source>
</evidence>
<dbReference type="Pfam" id="PF13602">
    <property type="entry name" value="ADH_zinc_N_2"/>
    <property type="match status" value="1"/>
</dbReference>
<sequence length="334" mass="36680">MKAMVLYSPSPIESKPLRYMDVDKPSPGRGEVLIRVHKCGVCRTDLHIVEGELKPVKLPVIPGHQVVGVVEEVGEGVEGVSPGERVGVPWLYYSCGECRYCRRGLENLCENALFTGYSVDGGYAEYMVAKAGFIHRIPGSIGDEHAAPLMCAGAVGYRSLKLTGLLGRSDAVLGLFGYGAAAHLVLQVARRLGLRVYVFTSSRWKIEKALENGAEWAGGTSEEPPRKLDAAIVYAPVSQVFIEALRKVDKGGRVVLAEIYMTPVERLDYSLLWYEREVKSVANVTRRDVREFLEIAEKHGVKPEVKTYGLKEANEALEELKKGGHLGQIVLDIA</sequence>
<evidence type="ECO:0000256" key="4">
    <source>
        <dbReference type="ARBA" id="ARBA00022833"/>
    </source>
</evidence>
<accession>E8RAC9</accession>
<dbReference type="GO" id="GO:0004022">
    <property type="term" value="F:alcohol dehydrogenase (NAD+) activity"/>
    <property type="evidence" value="ECO:0007669"/>
    <property type="project" value="TreeGrafter"/>
</dbReference>
<proteinExistence type="inferred from homology"/>
<reference evidence="7 8" key="2">
    <citation type="journal article" date="2011" name="Stand. Genomic Sci.">
        <title>Complete genome sequence of Desulfurococcus mucosus type strain (O7/1).</title>
        <authorList>
            <person name="Wirth R."/>
            <person name="Chertkov O."/>
            <person name="Held B."/>
            <person name="Lapidus A."/>
            <person name="Nolan M."/>
            <person name="Lucas S."/>
            <person name="Hammon N."/>
            <person name="Deshpande S."/>
            <person name="Cheng J.F."/>
            <person name="Tapia R."/>
            <person name="Han C."/>
            <person name="Goodwin L."/>
            <person name="Pitluck S."/>
            <person name="Liolios K."/>
            <person name="Ioanna P."/>
            <person name="Ivanova N."/>
            <person name="Mavromatis K."/>
            <person name="Mikhailova N."/>
            <person name="Pati A."/>
            <person name="Chen A."/>
            <person name="Palaniappan K."/>
            <person name="Land M."/>
            <person name="Hauser L."/>
            <person name="Chang Y.J."/>
            <person name="Jeffries C.D."/>
            <person name="Bilek Y."/>
            <person name="Hader T."/>
            <person name="Rohde M."/>
            <person name="Spring S."/>
            <person name="Sikorski J."/>
            <person name="Goker M."/>
            <person name="Woyke T."/>
            <person name="Bristow J."/>
            <person name="Eisen J.A."/>
            <person name="Markowitz V."/>
            <person name="Hugenholtz P."/>
            <person name="Kyrpides N.C."/>
            <person name="Klenk H.P."/>
        </authorList>
    </citation>
    <scope>NUCLEOTIDE SEQUENCE [LARGE SCALE GENOMIC DNA]</scope>
    <source>
        <strain evidence="8">ATCC 35584 / DSM 2162 / JCM 9187 / O7/1</strain>
    </source>
</reference>
<dbReference type="GeneID" id="10153847"/>
<comment type="cofactor">
    <cofactor evidence="1">
        <name>Zn(2+)</name>
        <dbReference type="ChEBI" id="CHEBI:29105"/>
    </cofactor>
</comment>
<dbReference type="Pfam" id="PF08240">
    <property type="entry name" value="ADH_N"/>
    <property type="match status" value="1"/>
</dbReference>
<dbReference type="CDD" id="cd08298">
    <property type="entry name" value="CAD2"/>
    <property type="match status" value="1"/>
</dbReference>
<dbReference type="eggNOG" id="arCOG01455">
    <property type="taxonomic scope" value="Archaea"/>
</dbReference>
<keyword evidence="5" id="KW-0560">Oxidoreductase</keyword>
<dbReference type="STRING" id="765177.Desmu_1135"/>
<dbReference type="EMBL" id="CP002363">
    <property type="protein sequence ID" value="ADV65435.1"/>
    <property type="molecule type" value="Genomic_DNA"/>
</dbReference>
<dbReference type="KEGG" id="dmu:Desmu_1135"/>
<evidence type="ECO:0000256" key="2">
    <source>
        <dbReference type="ARBA" id="ARBA00008072"/>
    </source>
</evidence>
<dbReference type="Gene3D" id="3.40.50.720">
    <property type="entry name" value="NAD(P)-binding Rossmann-like Domain"/>
    <property type="match status" value="1"/>
</dbReference>
<keyword evidence="4" id="KW-0862">Zinc</keyword>
<comment type="similarity">
    <text evidence="2">Belongs to the zinc-containing alcohol dehydrogenase family.</text>
</comment>
<evidence type="ECO:0000259" key="6">
    <source>
        <dbReference type="SMART" id="SM00829"/>
    </source>
</evidence>
<dbReference type="NCBIfam" id="TIGR02822">
    <property type="entry name" value="adh_fam_2"/>
    <property type="match status" value="1"/>
</dbReference>
<dbReference type="RefSeq" id="WP_013562657.1">
    <property type="nucleotide sequence ID" value="NC_014961.1"/>
</dbReference>
<dbReference type="Proteomes" id="UP000001068">
    <property type="component" value="Chromosome"/>
</dbReference>
<keyword evidence="8" id="KW-1185">Reference proteome</keyword>
<dbReference type="PANTHER" id="PTHR42940:SF8">
    <property type="entry name" value="VACUOLAR PROTEIN SORTING-ASSOCIATED PROTEIN 11"/>
    <property type="match status" value="1"/>
</dbReference>
<dbReference type="SUPFAM" id="SSF51735">
    <property type="entry name" value="NAD(P)-binding Rossmann-fold domains"/>
    <property type="match status" value="1"/>
</dbReference>
<reference evidence="8" key="1">
    <citation type="submission" date="2010-11" db="EMBL/GenBank/DDBJ databases">
        <title>The complete genome of Desulfurococcus mucosus DSM 2162.</title>
        <authorList>
            <consortium name="US DOE Joint Genome Institute (JGI-PGF)"/>
            <person name="Lucas S."/>
            <person name="Copeland A."/>
            <person name="Lapidus A."/>
            <person name="Bruce D."/>
            <person name="Goodwin L."/>
            <person name="Pitluck S."/>
            <person name="Kyrpides N."/>
            <person name="Mavromatis K."/>
            <person name="Pagani I."/>
            <person name="Ivanova N."/>
            <person name="Ovchinnikova G."/>
            <person name="Chertkov O."/>
            <person name="Held B."/>
            <person name="Brettin T."/>
            <person name="Detter J.C."/>
            <person name="Tapia R."/>
            <person name="Han C."/>
            <person name="Land M."/>
            <person name="Hauser L."/>
            <person name="Markowitz V."/>
            <person name="Cheng J.-F."/>
            <person name="Hugenholtz P."/>
            <person name="Woyke T."/>
            <person name="Wu D."/>
            <person name="Wirth R."/>
            <person name="Bilek Y."/>
            <person name="Hader T."/>
            <person name="Klenk H.-P."/>
            <person name="Eisen J.A."/>
        </authorList>
    </citation>
    <scope>NUCLEOTIDE SEQUENCE [LARGE SCALE GENOMIC DNA]</scope>
    <source>
        <strain evidence="8">ATCC 35584 / DSM 2162 / JCM 9187 / O7/1</strain>
    </source>
</reference>
<evidence type="ECO:0000256" key="1">
    <source>
        <dbReference type="ARBA" id="ARBA00001947"/>
    </source>
</evidence>
<dbReference type="GO" id="GO:0005737">
    <property type="term" value="C:cytoplasm"/>
    <property type="evidence" value="ECO:0007669"/>
    <property type="project" value="TreeGrafter"/>
</dbReference>
<protein>
    <submittedName>
        <fullName evidence="7">Zinc-binding alcohol dehydrogenase family protein</fullName>
    </submittedName>
</protein>
<feature type="domain" description="Enoyl reductase (ER)" evidence="6">
    <location>
        <begin position="10"/>
        <end position="331"/>
    </location>
</feature>
<dbReference type="HOGENOM" id="CLU_026673_20_7_2"/>
<dbReference type="PANTHER" id="PTHR42940">
    <property type="entry name" value="ALCOHOL DEHYDROGENASE 1-RELATED"/>
    <property type="match status" value="1"/>
</dbReference>
<gene>
    <name evidence="7" type="ordered locus">Desmu_1135</name>
</gene>
<keyword evidence="3" id="KW-0479">Metal-binding</keyword>
<dbReference type="InterPro" id="IPR011032">
    <property type="entry name" value="GroES-like_sf"/>
</dbReference>
<dbReference type="InterPro" id="IPR020843">
    <property type="entry name" value="ER"/>
</dbReference>
<dbReference type="InterPro" id="IPR036291">
    <property type="entry name" value="NAD(P)-bd_dom_sf"/>
</dbReference>